<sequence>MRDLAKDKAMCEAATPGAWRESMAEHSKTENYRTIEAGDGYFKEDFVCDFGLTGFIKPADTHFIVEARQALPYWMNQYEAAQAHVNELEAYISLLETHMHTDVPSAVYNVLRNKERLKKPQEHFLFGDWDWLN</sequence>
<dbReference type="Proteomes" id="UP000479114">
    <property type="component" value="Chromosome"/>
</dbReference>
<gene>
    <name evidence="1" type="ORF">GZH47_08235</name>
</gene>
<name>A0A6C0P2E0_9BACL</name>
<organism evidence="1 2">
    <name type="scientific">Paenibacillus rhizovicinus</name>
    <dbReference type="NCBI Taxonomy" id="2704463"/>
    <lineage>
        <taxon>Bacteria</taxon>
        <taxon>Bacillati</taxon>
        <taxon>Bacillota</taxon>
        <taxon>Bacilli</taxon>
        <taxon>Bacillales</taxon>
        <taxon>Paenibacillaceae</taxon>
        <taxon>Paenibacillus</taxon>
    </lineage>
</organism>
<dbReference type="EMBL" id="CP048286">
    <property type="protein sequence ID" value="QHW30842.1"/>
    <property type="molecule type" value="Genomic_DNA"/>
</dbReference>
<reference evidence="1 2" key="1">
    <citation type="submission" date="2020-02" db="EMBL/GenBank/DDBJ databases">
        <title>Paenibacillus sp. nov., isolated from rhizosphere soil of tomato.</title>
        <authorList>
            <person name="Weon H.-Y."/>
            <person name="Lee S.A."/>
        </authorList>
    </citation>
    <scope>NUCLEOTIDE SEQUENCE [LARGE SCALE GENOMIC DNA]</scope>
    <source>
        <strain evidence="1 2">14171R-81</strain>
    </source>
</reference>
<proteinExistence type="predicted"/>
<evidence type="ECO:0000313" key="2">
    <source>
        <dbReference type="Proteomes" id="UP000479114"/>
    </source>
</evidence>
<evidence type="ECO:0000313" key="1">
    <source>
        <dbReference type="EMBL" id="QHW30842.1"/>
    </source>
</evidence>
<protein>
    <submittedName>
        <fullName evidence="1">Uncharacterized protein</fullName>
    </submittedName>
</protein>
<accession>A0A6C0P2E0</accession>
<keyword evidence="2" id="KW-1185">Reference proteome</keyword>
<dbReference type="AlphaFoldDB" id="A0A6C0P2E0"/>
<dbReference type="RefSeq" id="WP_162639651.1">
    <property type="nucleotide sequence ID" value="NZ_CP048286.1"/>
</dbReference>
<dbReference type="KEGG" id="prz:GZH47_08235"/>